<gene>
    <name evidence="3" type="ORF">DFH08DRAFT_825636</name>
</gene>
<dbReference type="PANTHER" id="PTHR33104">
    <property type="entry name" value="SI:DKEY-29D5.2"/>
    <property type="match status" value="1"/>
</dbReference>
<feature type="region of interest" description="Disordered" evidence="1">
    <location>
        <begin position="147"/>
        <end position="167"/>
    </location>
</feature>
<accession>A0AAD6Z1J6</accession>
<dbReference type="Pfam" id="PF18803">
    <property type="entry name" value="CxC2"/>
    <property type="match status" value="1"/>
</dbReference>
<evidence type="ECO:0000256" key="1">
    <source>
        <dbReference type="SAM" id="MobiDB-lite"/>
    </source>
</evidence>
<feature type="compositionally biased region" description="Polar residues" evidence="1">
    <location>
        <begin position="156"/>
        <end position="165"/>
    </location>
</feature>
<feature type="compositionally biased region" description="Polar residues" evidence="1">
    <location>
        <begin position="374"/>
        <end position="392"/>
    </location>
</feature>
<feature type="compositionally biased region" description="Polar residues" evidence="1">
    <location>
        <begin position="403"/>
        <end position="412"/>
    </location>
</feature>
<name>A0AAD6Z1J6_9AGAR</name>
<feature type="compositionally biased region" description="Low complexity" evidence="1">
    <location>
        <begin position="1091"/>
        <end position="1100"/>
    </location>
</feature>
<keyword evidence="4" id="KW-1185">Reference proteome</keyword>
<dbReference type="Pfam" id="PF18758">
    <property type="entry name" value="KDZ"/>
    <property type="match status" value="1"/>
</dbReference>
<dbReference type="InterPro" id="IPR040521">
    <property type="entry name" value="KDZ"/>
</dbReference>
<feature type="domain" description="CxC2-like cysteine cluster KDZ transposase-associated" evidence="2">
    <location>
        <begin position="456"/>
        <end position="555"/>
    </location>
</feature>
<evidence type="ECO:0000259" key="2">
    <source>
        <dbReference type="Pfam" id="PF18803"/>
    </source>
</evidence>
<feature type="compositionally biased region" description="Basic and acidic residues" evidence="1">
    <location>
        <begin position="1101"/>
        <end position="1119"/>
    </location>
</feature>
<sequence length="1263" mass="142447">MNRRKNRRRATSLPIHVEPRYPRATDHGLTGNKKVMYALAQHEVTDEIIKMAPLTVAPLPRNYGGHQFGRPLVNTGKRRPSEMGVWSQICRGGHDDCTGEFVQLQPCIPRHAMMANEYLLRLLAIRDELKPVPRRGALVAPENVAPRINQPPMAGQKTTISSVNESDIGPPTDVTVPVFIAGWTADFEPPEELEFFPRNDEGHLYLRLADFRAILKRKGFDSPVELYRYNAWVTWPLEKSIPISRNDQVVLLRSPGSRITLCPFNYSFVNRRISCQNFPTAVTTCFRVKFFSSIRLQPDPDDPDSRGTTGSRNLTQMTPIVEGQQGMFMSNATGKRKARGSYDFQEGHTQLSIPSVKLINFTSMSDSGSYSGSTVLGTLPTQSSQHTHSTVPDIQPEQPESGDPSSPRRQTQNSELLEDLGEIFDRLGELMLEFEFDALIGSLCGCGRERVTTQCHVIQLGHQGGPCKSPSNPLLFTIVHGNGVHSTKIAFCGCQELPINKPKQLMRSRLFPATAKDPGTAFTFSVLKEFSLHNLESKKAAYDYLGALSRLTDNAFTADVPNPYANFLRVVRVWNYLTLLKRADPDDISLCAGKGYFPPDDKYKAYLAKIPVSREVVNKQDKKKFKNMAITGTVNCQCSHVFILSSVDLHHGERFANTDAALAHDVRQHKPRKDYEVTLRFEIDDIDKVTTYDIASRFQEHFPDLVDDIRSMRWGVPSLHVQGHQDSCNYLFGTAYMECVGHFHGETAEHYWPEANQLGPHPKAATLAKDLALAKASVSFRDRLDDWNALDRTSSKNEREADSVYRHRTTKGMIIVPRGKVALTVIVPSQRAIYEAMLEQDDNFQSSPTPRSKVVRFLNDALKIQDEQRQLCAAIAAHTEHSLDSTRREISSRRTKLGNMIAAWRKQQKSITPKLGDKVSGQATASPVVPVEFEVLFLPSDLTSTERLELDVAALGAEEVQWREGQAFDALRAVQNVVKALRTLRDRKGKNDRQQKDNTRAGAQIADTAKRRDRHMQTYEAARQAMIRLGALTDGPNTRYPRLTEADTFMKSVRQTRQVGDSRFTDGLLWRVSGGISASPSNITPPISTGRDTTTAAPRADTSRARTTSQHDDDREDRPEGWLWQLGKMGKLSQTEMDAWSNEGDRVQWFRAEAEMQRWQEQKEQKLVELLRTIRSFVKMQLVWSQLGDLHSLNQPGHTAYARQKASMYERRIEDAKKLVRMGGHEDLLTPTANVINFIEAERAKEREYLNEKITQAMESLPL</sequence>
<evidence type="ECO:0000313" key="3">
    <source>
        <dbReference type="EMBL" id="KAJ7303704.1"/>
    </source>
</evidence>
<dbReference type="InterPro" id="IPR041457">
    <property type="entry name" value="CxC2_KDZ-assoc"/>
</dbReference>
<organism evidence="3 4">
    <name type="scientific">Mycena albidolilacea</name>
    <dbReference type="NCBI Taxonomy" id="1033008"/>
    <lineage>
        <taxon>Eukaryota</taxon>
        <taxon>Fungi</taxon>
        <taxon>Dikarya</taxon>
        <taxon>Basidiomycota</taxon>
        <taxon>Agaricomycotina</taxon>
        <taxon>Agaricomycetes</taxon>
        <taxon>Agaricomycetidae</taxon>
        <taxon>Agaricales</taxon>
        <taxon>Marasmiineae</taxon>
        <taxon>Mycenaceae</taxon>
        <taxon>Mycena</taxon>
    </lineage>
</organism>
<dbReference type="EMBL" id="JARIHO010000103">
    <property type="protein sequence ID" value="KAJ7303704.1"/>
    <property type="molecule type" value="Genomic_DNA"/>
</dbReference>
<feature type="region of interest" description="Disordered" evidence="1">
    <location>
        <begin position="370"/>
        <end position="412"/>
    </location>
</feature>
<proteinExistence type="predicted"/>
<comment type="caution">
    <text evidence="3">The sequence shown here is derived from an EMBL/GenBank/DDBJ whole genome shotgun (WGS) entry which is preliminary data.</text>
</comment>
<dbReference type="AlphaFoldDB" id="A0AAD6Z1J6"/>
<reference evidence="3" key="1">
    <citation type="submission" date="2023-03" db="EMBL/GenBank/DDBJ databases">
        <title>Massive genome expansion in bonnet fungi (Mycena s.s.) driven by repeated elements and novel gene families across ecological guilds.</title>
        <authorList>
            <consortium name="Lawrence Berkeley National Laboratory"/>
            <person name="Harder C.B."/>
            <person name="Miyauchi S."/>
            <person name="Viragh M."/>
            <person name="Kuo A."/>
            <person name="Thoen E."/>
            <person name="Andreopoulos B."/>
            <person name="Lu D."/>
            <person name="Skrede I."/>
            <person name="Drula E."/>
            <person name="Henrissat B."/>
            <person name="Morin E."/>
            <person name="Kohler A."/>
            <person name="Barry K."/>
            <person name="LaButti K."/>
            <person name="Morin E."/>
            <person name="Salamov A."/>
            <person name="Lipzen A."/>
            <person name="Mereny Z."/>
            <person name="Hegedus B."/>
            <person name="Baldrian P."/>
            <person name="Stursova M."/>
            <person name="Weitz H."/>
            <person name="Taylor A."/>
            <person name="Grigoriev I.V."/>
            <person name="Nagy L.G."/>
            <person name="Martin F."/>
            <person name="Kauserud H."/>
        </authorList>
    </citation>
    <scope>NUCLEOTIDE SEQUENCE</scope>
    <source>
        <strain evidence="3">CBHHK002</strain>
    </source>
</reference>
<protein>
    <recommendedName>
        <fullName evidence="2">CxC2-like cysteine cluster KDZ transposase-associated domain-containing protein</fullName>
    </recommendedName>
</protein>
<evidence type="ECO:0000313" key="4">
    <source>
        <dbReference type="Proteomes" id="UP001218218"/>
    </source>
</evidence>
<dbReference type="Proteomes" id="UP001218218">
    <property type="component" value="Unassembled WGS sequence"/>
</dbReference>
<feature type="region of interest" description="Disordered" evidence="1">
    <location>
        <begin position="1076"/>
        <end position="1119"/>
    </location>
</feature>
<feature type="compositionally biased region" description="Polar residues" evidence="1">
    <location>
        <begin position="1076"/>
        <end position="1087"/>
    </location>
</feature>
<dbReference type="PANTHER" id="PTHR33104:SF2">
    <property type="entry name" value="CXC3 LIKE CYSTEINE CLUSTER DOMAIN-CONTAINING PROTEIN"/>
    <property type="match status" value="1"/>
</dbReference>